<evidence type="ECO:0000256" key="1">
    <source>
        <dbReference type="ARBA" id="ARBA00006484"/>
    </source>
</evidence>
<dbReference type="Pfam" id="PF13561">
    <property type="entry name" value="adh_short_C2"/>
    <property type="match status" value="1"/>
</dbReference>
<keyword evidence="5" id="KW-1185">Reference proteome</keyword>
<dbReference type="InterPro" id="IPR057326">
    <property type="entry name" value="KR_dom"/>
</dbReference>
<dbReference type="Gene3D" id="3.40.50.720">
    <property type="entry name" value="NAD(P)-binding Rossmann-like Domain"/>
    <property type="match status" value="1"/>
</dbReference>
<dbReference type="PRINTS" id="PR00080">
    <property type="entry name" value="SDRFAMILY"/>
</dbReference>
<dbReference type="InterPro" id="IPR002347">
    <property type="entry name" value="SDR_fam"/>
</dbReference>
<comment type="similarity">
    <text evidence="1">Belongs to the short-chain dehydrogenases/reductases (SDR) family.</text>
</comment>
<dbReference type="SUPFAM" id="SSF51735">
    <property type="entry name" value="NAD(P)-binding Rossmann-fold domains"/>
    <property type="match status" value="1"/>
</dbReference>
<dbReference type="PRINTS" id="PR00081">
    <property type="entry name" value="GDHRDH"/>
</dbReference>
<keyword evidence="2" id="KW-0560">Oxidoreductase</keyword>
<evidence type="ECO:0000313" key="4">
    <source>
        <dbReference type="EMBL" id="MBP5858527.1"/>
    </source>
</evidence>
<sequence>MPATEMKCALVTGGSRGIGAAIAKRLAADGFAVAVNYAGNTEAAAGVVAAIEAAGGRARAFQADVADPDAVRSMIDTVTESFGTPEVLVNSAGILTLSPIAEMEDEAFDRLIAVNLKGTFNTLREASRRMAPGGRVINLSTSVIGMRLPSYALYAATKSAVEVMGAVLANELRGRGITVNAVAPGPTATELFLDGKTEEQIAGLANANPLQRLGEPEDIAGVVSFLAGPDGGWVNGQTLRANGGMN</sequence>
<dbReference type="PANTHER" id="PTHR48107:SF7">
    <property type="entry name" value="RE15974P"/>
    <property type="match status" value="1"/>
</dbReference>
<feature type="domain" description="Ketoreductase" evidence="3">
    <location>
        <begin position="7"/>
        <end position="185"/>
    </location>
</feature>
<evidence type="ECO:0000259" key="3">
    <source>
        <dbReference type="SMART" id="SM00822"/>
    </source>
</evidence>
<dbReference type="InterPro" id="IPR036291">
    <property type="entry name" value="NAD(P)-bd_dom_sf"/>
</dbReference>
<dbReference type="RefSeq" id="WP_210683110.1">
    <property type="nucleotide sequence ID" value="NZ_JAGMWN010000008.1"/>
</dbReference>
<reference evidence="4" key="1">
    <citation type="submission" date="2021-04" db="EMBL/GenBank/DDBJ databases">
        <authorList>
            <person name="Zhang D.-C."/>
        </authorList>
    </citation>
    <scope>NUCLEOTIDE SEQUENCE</scope>
    <source>
        <strain evidence="4">CGMCC 1.15697</strain>
    </source>
</reference>
<dbReference type="EMBL" id="JAGMWN010000008">
    <property type="protein sequence ID" value="MBP5858527.1"/>
    <property type="molecule type" value="Genomic_DNA"/>
</dbReference>
<organism evidence="4 5">
    <name type="scientific">Marivibrio halodurans</name>
    <dbReference type="NCBI Taxonomy" id="2039722"/>
    <lineage>
        <taxon>Bacteria</taxon>
        <taxon>Pseudomonadati</taxon>
        <taxon>Pseudomonadota</taxon>
        <taxon>Alphaproteobacteria</taxon>
        <taxon>Rhodospirillales</taxon>
        <taxon>Rhodospirillaceae</taxon>
        <taxon>Marivibrio</taxon>
    </lineage>
</organism>
<dbReference type="FunFam" id="3.40.50.720:FF:000084">
    <property type="entry name" value="Short-chain dehydrogenase reductase"/>
    <property type="match status" value="1"/>
</dbReference>
<evidence type="ECO:0000256" key="2">
    <source>
        <dbReference type="ARBA" id="ARBA00023002"/>
    </source>
</evidence>
<proteinExistence type="inferred from homology"/>
<dbReference type="GO" id="GO:0016614">
    <property type="term" value="F:oxidoreductase activity, acting on CH-OH group of donors"/>
    <property type="evidence" value="ECO:0007669"/>
    <property type="project" value="UniProtKB-ARBA"/>
</dbReference>
<name>A0A8J7S1B3_9PROT</name>
<gene>
    <name evidence="4" type="ORF">KAJ83_16010</name>
</gene>
<evidence type="ECO:0000313" key="5">
    <source>
        <dbReference type="Proteomes" id="UP000672602"/>
    </source>
</evidence>
<accession>A0A8J7S1B3</accession>
<comment type="caution">
    <text evidence="4">The sequence shown here is derived from an EMBL/GenBank/DDBJ whole genome shotgun (WGS) entry which is preliminary data.</text>
</comment>
<dbReference type="Proteomes" id="UP000672602">
    <property type="component" value="Unassembled WGS sequence"/>
</dbReference>
<dbReference type="PANTHER" id="PTHR48107">
    <property type="entry name" value="NADPH-DEPENDENT ALDEHYDE REDUCTASE-LIKE PROTEIN, CHLOROPLASTIC-RELATED"/>
    <property type="match status" value="1"/>
</dbReference>
<dbReference type="SMART" id="SM00822">
    <property type="entry name" value="PKS_KR"/>
    <property type="match status" value="1"/>
</dbReference>
<protein>
    <submittedName>
        <fullName evidence="4">SDR family oxidoreductase</fullName>
    </submittedName>
</protein>
<dbReference type="AlphaFoldDB" id="A0A8J7S1B3"/>
<dbReference type="CDD" id="cd05362">
    <property type="entry name" value="THN_reductase-like_SDR_c"/>
    <property type="match status" value="1"/>
</dbReference>